<evidence type="ECO:0000256" key="4">
    <source>
        <dbReference type="SAM" id="Phobius"/>
    </source>
</evidence>
<keyword evidence="4" id="KW-0472">Membrane</keyword>
<dbReference type="AlphaFoldDB" id="A0A7G9YL79"/>
<dbReference type="InterPro" id="IPR051550">
    <property type="entry name" value="SCF-Subunits/Alg-Epimerases"/>
</dbReference>
<dbReference type="EMBL" id="MT631361">
    <property type="protein sequence ID" value="QNO48763.1"/>
    <property type="molecule type" value="Genomic_DNA"/>
</dbReference>
<dbReference type="InterPro" id="IPR022441">
    <property type="entry name" value="Para_beta_helix_rpt-2"/>
</dbReference>
<dbReference type="Pfam" id="PF13229">
    <property type="entry name" value="Beta_helix"/>
    <property type="match status" value="1"/>
</dbReference>
<name>A0A7G9YL79_9EURY</name>
<keyword evidence="4" id="KW-0812">Transmembrane</keyword>
<keyword evidence="4" id="KW-1133">Transmembrane helix</keyword>
<dbReference type="Gene3D" id="2.160.20.10">
    <property type="entry name" value="Single-stranded right-handed beta-helix, Pectin lyase-like"/>
    <property type="match status" value="1"/>
</dbReference>
<feature type="domain" description="Right handed beta helix" evidence="5">
    <location>
        <begin position="168"/>
        <end position="299"/>
    </location>
</feature>
<feature type="transmembrane region" description="Helical" evidence="4">
    <location>
        <begin position="58"/>
        <end position="81"/>
    </location>
</feature>
<sequence length="425" mass="46138">MACLRHRCRLAKAHGNINGMKSLYIGSVLKGGVWRLNDKWNKKFVYVIKMSRNRNKNALAFVVLFAMLAFVTVGCASATTYTVCPSGCDYTSIQAAIDAADPINTIEVHSGTYYENVNVNKQLILKGTDTGSGKPVVDAGGSGNAITLSEDEITLEGFTATNSDPWRGIYLYSSSNNTITGNNACNNRHGICLYSSSNNTITGNNVSNNNYSGICLWDHSNNNTITGNNATNNNYGIHLSDSSNNTLTSNTANLNNWGINMDHSSNNAITCNWVQNNKQNGFRLSWGSTGNNISHNNVIENGNYNATSGGWEWQFYIDQYQPAEAKHNYWGAGMNNSTIDASIYDDEEGGWVGEVEFYPFETDPVPCAPTPDEPPAFTTADAVIALEIAVGSREYDSRWDVSGDGRVISLDALMILQAAAGAISL</sequence>
<protein>
    <recommendedName>
        <fullName evidence="5">Right handed beta helix domain-containing protein</fullName>
    </recommendedName>
</protein>
<keyword evidence="2" id="KW-0677">Repeat</keyword>
<evidence type="ECO:0000256" key="3">
    <source>
        <dbReference type="ARBA" id="ARBA00022786"/>
    </source>
</evidence>
<evidence type="ECO:0000256" key="1">
    <source>
        <dbReference type="ARBA" id="ARBA00004906"/>
    </source>
</evidence>
<dbReference type="SMART" id="SM00710">
    <property type="entry name" value="PbH1"/>
    <property type="match status" value="7"/>
</dbReference>
<dbReference type="InterPro" id="IPR039448">
    <property type="entry name" value="Beta_helix"/>
</dbReference>
<dbReference type="PANTHER" id="PTHR22990">
    <property type="entry name" value="F-BOX ONLY PROTEIN"/>
    <property type="match status" value="1"/>
</dbReference>
<reference evidence="6" key="1">
    <citation type="submission" date="2020-06" db="EMBL/GenBank/DDBJ databases">
        <title>Unique genomic features of the anaerobic methanotrophic archaea.</title>
        <authorList>
            <person name="Chadwick G.L."/>
            <person name="Skennerton C.T."/>
            <person name="Laso-Perez R."/>
            <person name="Leu A.O."/>
            <person name="Speth D.R."/>
            <person name="Yu H."/>
            <person name="Morgan-Lang C."/>
            <person name="Hatzenpichler R."/>
            <person name="Goudeau D."/>
            <person name="Malmstrom R."/>
            <person name="Brazelton W.J."/>
            <person name="Woyke T."/>
            <person name="Hallam S.J."/>
            <person name="Tyson G.W."/>
            <person name="Wegener G."/>
            <person name="Boetius A."/>
            <person name="Orphan V."/>
        </authorList>
    </citation>
    <scope>NUCLEOTIDE SEQUENCE</scope>
</reference>
<evidence type="ECO:0000256" key="2">
    <source>
        <dbReference type="ARBA" id="ARBA00022737"/>
    </source>
</evidence>
<keyword evidence="3" id="KW-0833">Ubl conjugation pathway</keyword>
<dbReference type="NCBIfam" id="TIGR03804">
    <property type="entry name" value="para_beta_helix"/>
    <property type="match status" value="2"/>
</dbReference>
<accession>A0A7G9YL79</accession>
<dbReference type="InterPro" id="IPR006626">
    <property type="entry name" value="PbH1"/>
</dbReference>
<evidence type="ECO:0000259" key="5">
    <source>
        <dbReference type="Pfam" id="PF13229"/>
    </source>
</evidence>
<comment type="pathway">
    <text evidence="1">Protein modification; protein ubiquitination.</text>
</comment>
<dbReference type="PANTHER" id="PTHR22990:SF15">
    <property type="entry name" value="F-BOX ONLY PROTEIN 10"/>
    <property type="match status" value="1"/>
</dbReference>
<dbReference type="InterPro" id="IPR011050">
    <property type="entry name" value="Pectin_lyase_fold/virulence"/>
</dbReference>
<organism evidence="6">
    <name type="scientific">Candidatus Methanogaster sp. ANME-2c ERB4</name>
    <dbReference type="NCBI Taxonomy" id="2759911"/>
    <lineage>
        <taxon>Archaea</taxon>
        <taxon>Methanobacteriati</taxon>
        <taxon>Methanobacteriota</taxon>
        <taxon>Stenosarchaea group</taxon>
        <taxon>Methanomicrobia</taxon>
        <taxon>Methanosarcinales</taxon>
        <taxon>ANME-2 cluster</taxon>
        <taxon>Candidatus Methanogasteraceae</taxon>
        <taxon>Candidatus Methanogaster</taxon>
    </lineage>
</organism>
<dbReference type="InterPro" id="IPR012334">
    <property type="entry name" value="Pectin_lyas_fold"/>
</dbReference>
<dbReference type="SUPFAM" id="SSF51126">
    <property type="entry name" value="Pectin lyase-like"/>
    <property type="match status" value="1"/>
</dbReference>
<evidence type="ECO:0000313" key="6">
    <source>
        <dbReference type="EMBL" id="QNO48763.1"/>
    </source>
</evidence>
<gene>
    <name evidence="6" type="ORF">BEOMFINI_00002</name>
</gene>
<proteinExistence type="predicted"/>